<feature type="non-terminal residue" evidence="1">
    <location>
        <position position="55"/>
    </location>
</feature>
<gene>
    <name evidence="1" type="ORF">ABG768_025244</name>
</gene>
<accession>A0AAW2AGD7</accession>
<sequence length="55" mass="6111">ASNFSHKNLGGHFSHLTFCCNTFCLHRDIGKQDELRRSAASSTVTNLLFCGPLEQ</sequence>
<protein>
    <submittedName>
        <fullName evidence="1">Uncharacterized protein</fullName>
    </submittedName>
</protein>
<dbReference type="Proteomes" id="UP001479290">
    <property type="component" value="Unassembled WGS sequence"/>
</dbReference>
<name>A0AAW2AGD7_CULAL</name>
<reference evidence="1 2" key="1">
    <citation type="submission" date="2024-05" db="EMBL/GenBank/DDBJ databases">
        <title>A high-quality chromosomal-level genome assembly of Topmouth culter (Culter alburnus).</title>
        <authorList>
            <person name="Zhao H."/>
        </authorList>
    </citation>
    <scope>NUCLEOTIDE SEQUENCE [LARGE SCALE GENOMIC DNA]</scope>
    <source>
        <strain evidence="1">CATC2023</strain>
        <tissue evidence="1">Muscle</tissue>
    </source>
</reference>
<comment type="caution">
    <text evidence="1">The sequence shown here is derived from an EMBL/GenBank/DDBJ whole genome shotgun (WGS) entry which is preliminary data.</text>
</comment>
<proteinExistence type="predicted"/>
<organism evidence="1 2">
    <name type="scientific">Culter alburnus</name>
    <name type="common">Topmouth culter</name>
    <dbReference type="NCBI Taxonomy" id="194366"/>
    <lineage>
        <taxon>Eukaryota</taxon>
        <taxon>Metazoa</taxon>
        <taxon>Chordata</taxon>
        <taxon>Craniata</taxon>
        <taxon>Vertebrata</taxon>
        <taxon>Euteleostomi</taxon>
        <taxon>Actinopterygii</taxon>
        <taxon>Neopterygii</taxon>
        <taxon>Teleostei</taxon>
        <taxon>Ostariophysi</taxon>
        <taxon>Cypriniformes</taxon>
        <taxon>Xenocyprididae</taxon>
        <taxon>Xenocypridinae</taxon>
        <taxon>Culter</taxon>
    </lineage>
</organism>
<evidence type="ECO:0000313" key="1">
    <source>
        <dbReference type="EMBL" id="KAK9971903.1"/>
    </source>
</evidence>
<dbReference type="EMBL" id="JAWDJR010000007">
    <property type="protein sequence ID" value="KAK9971903.1"/>
    <property type="molecule type" value="Genomic_DNA"/>
</dbReference>
<feature type="non-terminal residue" evidence="1">
    <location>
        <position position="1"/>
    </location>
</feature>
<dbReference type="AlphaFoldDB" id="A0AAW2AGD7"/>
<keyword evidence="2" id="KW-1185">Reference proteome</keyword>
<evidence type="ECO:0000313" key="2">
    <source>
        <dbReference type="Proteomes" id="UP001479290"/>
    </source>
</evidence>